<accession>A0AA38H1H1</accession>
<evidence type="ECO:0000256" key="8">
    <source>
        <dbReference type="ARBA" id="ARBA00022840"/>
    </source>
</evidence>
<organism evidence="14 15">
    <name type="scientific">Dioszegia hungarica</name>
    <dbReference type="NCBI Taxonomy" id="4972"/>
    <lineage>
        <taxon>Eukaryota</taxon>
        <taxon>Fungi</taxon>
        <taxon>Dikarya</taxon>
        <taxon>Basidiomycota</taxon>
        <taxon>Agaricomycotina</taxon>
        <taxon>Tremellomycetes</taxon>
        <taxon>Tremellales</taxon>
        <taxon>Bulleribasidiaceae</taxon>
        <taxon>Dioszegia</taxon>
    </lineage>
</organism>
<keyword evidence="15" id="KW-1185">Reference proteome</keyword>
<protein>
    <recommendedName>
        <fullName evidence="3">glycerol kinase</fullName>
        <ecNumber evidence="3">2.7.1.30</ecNumber>
    </recommendedName>
    <alternativeName>
        <fullName evidence="9">ATP:glycerol 3-phosphotransferase</fullName>
    </alternativeName>
</protein>
<dbReference type="InterPro" id="IPR018485">
    <property type="entry name" value="FGGY_C"/>
</dbReference>
<proteinExistence type="inferred from homology"/>
<keyword evidence="6 10" id="KW-0418">Kinase</keyword>
<keyword evidence="7" id="KW-0319">Glycerol metabolism</keyword>
<dbReference type="RefSeq" id="XP_052941764.1">
    <property type="nucleotide sequence ID" value="XM_053088177.1"/>
</dbReference>
<feature type="domain" description="Carbohydrate kinase FGGY N-terminal" evidence="12">
    <location>
        <begin position="356"/>
        <end position="488"/>
    </location>
</feature>
<evidence type="ECO:0000256" key="11">
    <source>
        <dbReference type="SAM" id="MobiDB-lite"/>
    </source>
</evidence>
<dbReference type="Proteomes" id="UP001164286">
    <property type="component" value="Unassembled WGS sequence"/>
</dbReference>
<dbReference type="GO" id="GO:0046167">
    <property type="term" value="P:glycerol-3-phosphate biosynthetic process"/>
    <property type="evidence" value="ECO:0007669"/>
    <property type="project" value="TreeGrafter"/>
</dbReference>
<evidence type="ECO:0000256" key="10">
    <source>
        <dbReference type="RuleBase" id="RU003733"/>
    </source>
</evidence>
<dbReference type="GO" id="GO:0006641">
    <property type="term" value="P:triglyceride metabolic process"/>
    <property type="evidence" value="ECO:0007669"/>
    <property type="project" value="TreeGrafter"/>
</dbReference>
<evidence type="ECO:0000256" key="6">
    <source>
        <dbReference type="ARBA" id="ARBA00022777"/>
    </source>
</evidence>
<keyword evidence="8" id="KW-0067">ATP-binding</keyword>
<evidence type="ECO:0000256" key="7">
    <source>
        <dbReference type="ARBA" id="ARBA00022798"/>
    </source>
</evidence>
<feature type="region of interest" description="Disordered" evidence="11">
    <location>
        <begin position="1"/>
        <end position="61"/>
    </location>
</feature>
<dbReference type="PANTHER" id="PTHR10196:SF69">
    <property type="entry name" value="GLYCEROL KINASE"/>
    <property type="match status" value="1"/>
</dbReference>
<comment type="caution">
    <text evidence="14">The sequence shown here is derived from an EMBL/GenBank/DDBJ whole genome shotgun (WGS) entry which is preliminary data.</text>
</comment>
<keyword evidence="5" id="KW-0547">Nucleotide-binding</keyword>
<dbReference type="AlphaFoldDB" id="A0AA38H1H1"/>
<dbReference type="InterPro" id="IPR018483">
    <property type="entry name" value="Carb_kinase_FGGY_CS"/>
</dbReference>
<dbReference type="Pfam" id="PF00370">
    <property type="entry name" value="FGGY_N"/>
    <property type="match status" value="2"/>
</dbReference>
<evidence type="ECO:0000256" key="5">
    <source>
        <dbReference type="ARBA" id="ARBA00022741"/>
    </source>
</evidence>
<dbReference type="PANTHER" id="PTHR10196">
    <property type="entry name" value="SUGAR KINASE"/>
    <property type="match status" value="1"/>
</dbReference>
<name>A0AA38H1H1_9TREE</name>
<evidence type="ECO:0000256" key="2">
    <source>
        <dbReference type="ARBA" id="ARBA00009156"/>
    </source>
</evidence>
<dbReference type="GO" id="GO:0004370">
    <property type="term" value="F:glycerol kinase activity"/>
    <property type="evidence" value="ECO:0007669"/>
    <property type="project" value="UniProtKB-EC"/>
</dbReference>
<dbReference type="GO" id="GO:0005524">
    <property type="term" value="F:ATP binding"/>
    <property type="evidence" value="ECO:0007669"/>
    <property type="project" value="UniProtKB-KW"/>
</dbReference>
<evidence type="ECO:0000313" key="14">
    <source>
        <dbReference type="EMBL" id="KAI9631987.1"/>
    </source>
</evidence>
<comment type="pathway">
    <text evidence="1">Polyol metabolism; glycerol degradation via glycerol kinase pathway; sn-glycerol 3-phosphate from glycerol: step 1/1.</text>
</comment>
<evidence type="ECO:0000259" key="13">
    <source>
        <dbReference type="Pfam" id="PF02782"/>
    </source>
</evidence>
<dbReference type="InterPro" id="IPR043129">
    <property type="entry name" value="ATPase_NBD"/>
</dbReference>
<dbReference type="GO" id="GO:0006071">
    <property type="term" value="P:glycerol metabolic process"/>
    <property type="evidence" value="ECO:0007669"/>
    <property type="project" value="UniProtKB-KW"/>
</dbReference>
<dbReference type="GO" id="GO:0005739">
    <property type="term" value="C:mitochondrion"/>
    <property type="evidence" value="ECO:0007669"/>
    <property type="project" value="TreeGrafter"/>
</dbReference>
<feature type="region of interest" description="Disordered" evidence="11">
    <location>
        <begin position="85"/>
        <end position="142"/>
    </location>
</feature>
<evidence type="ECO:0000256" key="3">
    <source>
        <dbReference type="ARBA" id="ARBA00012099"/>
    </source>
</evidence>
<feature type="region of interest" description="Disordered" evidence="11">
    <location>
        <begin position="274"/>
        <end position="307"/>
    </location>
</feature>
<feature type="domain" description="Carbohydrate kinase FGGY N-terminal" evidence="12">
    <location>
        <begin position="153"/>
        <end position="272"/>
    </location>
</feature>
<feature type="compositionally biased region" description="Polar residues" evidence="11">
    <location>
        <begin position="46"/>
        <end position="56"/>
    </location>
</feature>
<evidence type="ECO:0000256" key="9">
    <source>
        <dbReference type="ARBA" id="ARBA00043149"/>
    </source>
</evidence>
<dbReference type="PROSITE" id="PS00933">
    <property type="entry name" value="FGGY_KINASES_1"/>
    <property type="match status" value="1"/>
</dbReference>
<evidence type="ECO:0000256" key="4">
    <source>
        <dbReference type="ARBA" id="ARBA00022679"/>
    </source>
</evidence>
<gene>
    <name evidence="14" type="ORF">MKK02DRAFT_30949</name>
</gene>
<feature type="domain" description="Carbohydrate kinase FGGY C-terminal" evidence="13">
    <location>
        <begin position="498"/>
        <end position="688"/>
    </location>
</feature>
<dbReference type="FunFam" id="3.30.420.40:FF:000108">
    <property type="entry name" value="Glycerol kinase, glycosomal"/>
    <property type="match status" value="1"/>
</dbReference>
<dbReference type="InterPro" id="IPR018484">
    <property type="entry name" value="FGGY_N"/>
</dbReference>
<keyword evidence="4 10" id="KW-0808">Transferase</keyword>
<reference evidence="14" key="1">
    <citation type="journal article" date="2022" name="G3 (Bethesda)">
        <title>High quality genome of the basidiomycete yeast Dioszegia hungarica PDD-24b-2 isolated from cloud water.</title>
        <authorList>
            <person name="Jarrige D."/>
            <person name="Haridas S."/>
            <person name="Bleykasten-Grosshans C."/>
            <person name="Joly M."/>
            <person name="Nadalig T."/>
            <person name="Sancelme M."/>
            <person name="Vuilleumier S."/>
            <person name="Grigoriev I.V."/>
            <person name="Amato P."/>
            <person name="Bringel F."/>
        </authorList>
    </citation>
    <scope>NUCLEOTIDE SEQUENCE</scope>
    <source>
        <strain evidence="14">PDD-24b-2</strain>
    </source>
</reference>
<dbReference type="Pfam" id="PF02782">
    <property type="entry name" value="FGGY_C"/>
    <property type="match status" value="1"/>
</dbReference>
<sequence length="761" mass="82416">MAHLQFTPSQPPSRQPSIKRRGSDANRPPIPSREPSFQPAFPSDYAMTSSQPSSRRPSFAAGLSGFNAERRPSVAGAFAGGFTGMMSPSPVSLSRRSSMASGPRPITRAEYSGHATPSLLSRAGSPTLPLGQEGRSRGDGFHEGRELRAGEFIGSLDCGTTSTRFIVFDAHAKIICEHQAEFPQILPHAGWHEQDPETLVECMKECITKATEKLEWMGWSKESIKGIGITNQRETTLCWSRSTGKPLCNAIVWDDARTNGVVRHYETKLEEEGLEIDDDEVDAKAAEDAASGEADEPITEGVELGPGGKEAAFAEEGKVEGEGLTAMMGKAMEGLGLAGRGKPTGAKKRRKGMEGLVDVTGIRLSTYFSAIKLRWMLDHHKEVHDAHESDDLCFGTVDSWLVYNLTGGVDGGLHIMDVTNASRTLLISLRTLQWHPPLLRFFGFRQSILPRIVSSAEKYGVIHANLSLPLTGVPIAGIVGDQQAALVGNKCLQKGEAKNTYGTGSFVLFNTGSEAVRSQNGLLTTVAYQPGPNAKPVYALEGSIAVAGSAIKWLRDQMNLIEESSEMDHLAGSVKDTGGVYFVTAFSGLLAPYWDREAAGTIIGLTSYTTSAHIARATLEAVCYQTRAVLDVIEKESGVKLETLKVDGGVTNSNLAMQLQANIGGFKVSRPTMRESTALGSALLAGHALGLFGWDLTRPETLSKVNTADVHTFEPELPEKERLRKIKGWEKAVSRARAWYTIEDEDRVEAEEEEEEGLTKI</sequence>
<dbReference type="CDD" id="cd07792">
    <property type="entry name" value="ASKHA_NBD_FGGY_GK1-3-like"/>
    <property type="match status" value="1"/>
</dbReference>
<evidence type="ECO:0000256" key="1">
    <source>
        <dbReference type="ARBA" id="ARBA00005190"/>
    </source>
</evidence>
<dbReference type="EMBL" id="JAKWFO010000016">
    <property type="protein sequence ID" value="KAI9631987.1"/>
    <property type="molecule type" value="Genomic_DNA"/>
</dbReference>
<feature type="compositionally biased region" description="Low complexity" evidence="11">
    <location>
        <begin position="85"/>
        <end position="103"/>
    </location>
</feature>
<dbReference type="PROSITE" id="PS00445">
    <property type="entry name" value="FGGY_KINASES_2"/>
    <property type="match status" value="1"/>
</dbReference>
<dbReference type="EC" id="2.7.1.30" evidence="3"/>
<evidence type="ECO:0000313" key="15">
    <source>
        <dbReference type="Proteomes" id="UP001164286"/>
    </source>
</evidence>
<dbReference type="GeneID" id="77727382"/>
<dbReference type="Gene3D" id="3.30.420.40">
    <property type="match status" value="2"/>
</dbReference>
<dbReference type="SUPFAM" id="SSF53067">
    <property type="entry name" value="Actin-like ATPase domain"/>
    <property type="match status" value="3"/>
</dbReference>
<evidence type="ECO:0000259" key="12">
    <source>
        <dbReference type="Pfam" id="PF00370"/>
    </source>
</evidence>
<comment type="similarity">
    <text evidence="2 10">Belongs to the FGGY kinase family.</text>
</comment>
<dbReference type="InterPro" id="IPR042018">
    <property type="entry name" value="GK1-3_metazoan-type"/>
</dbReference>